<protein>
    <submittedName>
        <fullName evidence="2">Uncharacterized protein</fullName>
    </submittedName>
</protein>
<proteinExistence type="predicted"/>
<evidence type="ECO:0000256" key="1">
    <source>
        <dbReference type="SAM" id="MobiDB-lite"/>
    </source>
</evidence>
<comment type="caution">
    <text evidence="2">The sequence shown here is derived from an EMBL/GenBank/DDBJ whole genome shotgun (WGS) entry which is preliminary data.</text>
</comment>
<accession>A0A640TY40</accession>
<dbReference type="EMBL" id="BLIP01000003">
    <property type="protein sequence ID" value="GFE27121.1"/>
    <property type="molecule type" value="Genomic_DNA"/>
</dbReference>
<gene>
    <name evidence="2" type="ORF">Sliba_75740</name>
</gene>
<feature type="compositionally biased region" description="Gly residues" evidence="1">
    <location>
        <begin position="42"/>
        <end position="68"/>
    </location>
</feature>
<dbReference type="AlphaFoldDB" id="A0A640TY40"/>
<feature type="region of interest" description="Disordered" evidence="1">
    <location>
        <begin position="1"/>
        <end position="85"/>
    </location>
</feature>
<dbReference type="Proteomes" id="UP000429552">
    <property type="component" value="Unassembled WGS sequence"/>
</dbReference>
<sequence>MYRSPSGAYAEPKGDRSMARPLPQPGFQGRCGTGPKKSAQGKSGGSSAGANGGSSDTGGAGSGSGSTAGSGAASQGKGVNGTLNGVLKHLAPGKLTVAPASGTAQAFHVGSQTKTLGAAGNYASNGNVTADRNGYGTSPCTEAQLEKAAKLNSVEVRGTGSRAASRRRSSSTIAPERDGSDG</sequence>
<organism evidence="2 3">
    <name type="scientific">Streptomyces nigrescens</name>
    <dbReference type="NCBI Taxonomy" id="1920"/>
    <lineage>
        <taxon>Bacteria</taxon>
        <taxon>Bacillati</taxon>
        <taxon>Actinomycetota</taxon>
        <taxon>Actinomycetes</taxon>
        <taxon>Kitasatosporales</taxon>
        <taxon>Streptomycetaceae</taxon>
        <taxon>Streptomyces</taxon>
    </lineage>
</organism>
<reference evidence="2 3" key="1">
    <citation type="submission" date="2019-12" db="EMBL/GenBank/DDBJ databases">
        <title>Whole genome shotgun sequence of Streptomyces libani subsp. libani NBRC 13452.</title>
        <authorList>
            <person name="Ichikawa N."/>
            <person name="Kimura A."/>
            <person name="Kitahashi Y."/>
            <person name="Komaki H."/>
            <person name="Tamura T."/>
        </authorList>
    </citation>
    <scope>NUCLEOTIDE SEQUENCE [LARGE SCALE GENOMIC DNA]</scope>
    <source>
        <strain evidence="2 3">NBRC 13452</strain>
    </source>
</reference>
<evidence type="ECO:0000313" key="2">
    <source>
        <dbReference type="EMBL" id="GFE27121.1"/>
    </source>
</evidence>
<evidence type="ECO:0000313" key="3">
    <source>
        <dbReference type="Proteomes" id="UP000429552"/>
    </source>
</evidence>
<feature type="region of interest" description="Disordered" evidence="1">
    <location>
        <begin position="151"/>
        <end position="182"/>
    </location>
</feature>
<name>A0A640TY40_STRNI</name>